<evidence type="ECO:0000256" key="1">
    <source>
        <dbReference type="SAM" id="MobiDB-lite"/>
    </source>
</evidence>
<protein>
    <recommendedName>
        <fullName evidence="4">AAA+ ATPase domain-containing protein</fullName>
    </recommendedName>
</protein>
<dbReference type="RefSeq" id="WP_154449657.1">
    <property type="nucleotide sequence ID" value="NZ_WIND01000046.1"/>
</dbReference>
<evidence type="ECO:0000313" key="2">
    <source>
        <dbReference type="EMBL" id="MSU92145.1"/>
    </source>
</evidence>
<gene>
    <name evidence="2" type="ORF">GE300_21620</name>
</gene>
<dbReference type="EMBL" id="WIND01000046">
    <property type="protein sequence ID" value="MSU92145.1"/>
    <property type="molecule type" value="Genomic_DNA"/>
</dbReference>
<dbReference type="AlphaFoldDB" id="A0A6L5Z811"/>
<sequence length="594" mass="64961">MDIAQRQELYRQALKKDSGATSKTSFRDAFGVSNSAKIIGRGLFCFNLNLENLAADVDQLVVHCLLRFPPEDEIYFSIFIKSDMPQLRARLAEMKAVGTSKPWKRKGSEDEDGEDSAQAEAAQPAEMDAVATAALSDGDHGQGDDAADGAGSAAAPPVSPDGLDYAATNNNVKGYLAQDGQLYLRNKSFFDEMPEDLSKISRPVKVEKIVFGIYPPAAAARRSLLAREFVGYLGSLIGRERIHEVRTVWPETNAVSPEMARMPTTLALADIEKSVSDLGGFYPNGELIRYHAGLNFLAHKHFVILSGLSGTGKTQLALLYARAIHGKEKRDADDPFLFVCPVRPEWTDPTGLTGYYDVLTDRYVVPPFLEAVLVATAFRDSPVFVILDEMNLARVEYYFSDVLSAIETGEALPLHSNGVPLEGTTGSSIPASLPVPPNLFITCTINIDETTNPVSDKVLDRAVLIEMNDVDVDGYITKIEAEDPDLAPACAHCRPHLVAMQGVMKQHRLGFGYRLIREVVTYHHFAVDSLAQGANDVLDQLMVQKLLVKLRGSEAQRSLLNDLGKQLAAMPRSKALLDQLGADLDEYGAFQASR</sequence>
<proteinExistence type="predicted"/>
<dbReference type="Proteomes" id="UP000474957">
    <property type="component" value="Unassembled WGS sequence"/>
</dbReference>
<dbReference type="Gene3D" id="3.40.50.300">
    <property type="entry name" value="P-loop containing nucleotide triphosphate hydrolases"/>
    <property type="match status" value="1"/>
</dbReference>
<accession>A0A6L5Z811</accession>
<dbReference type="InterPro" id="IPR027417">
    <property type="entry name" value="P-loop_NTPase"/>
</dbReference>
<evidence type="ECO:0000313" key="3">
    <source>
        <dbReference type="Proteomes" id="UP000474957"/>
    </source>
</evidence>
<feature type="region of interest" description="Disordered" evidence="1">
    <location>
        <begin position="98"/>
        <end position="164"/>
    </location>
</feature>
<organism evidence="2 3">
    <name type="scientific">Halovulum marinum</name>
    <dbReference type="NCBI Taxonomy" id="2662447"/>
    <lineage>
        <taxon>Bacteria</taxon>
        <taxon>Pseudomonadati</taxon>
        <taxon>Pseudomonadota</taxon>
        <taxon>Alphaproteobacteria</taxon>
        <taxon>Rhodobacterales</taxon>
        <taxon>Paracoccaceae</taxon>
        <taxon>Halovulum</taxon>
    </lineage>
</organism>
<dbReference type="SUPFAM" id="SSF52540">
    <property type="entry name" value="P-loop containing nucleoside triphosphate hydrolases"/>
    <property type="match status" value="1"/>
</dbReference>
<comment type="caution">
    <text evidence="2">The sequence shown here is derived from an EMBL/GenBank/DDBJ whole genome shotgun (WGS) entry which is preliminary data.</text>
</comment>
<keyword evidence="3" id="KW-1185">Reference proteome</keyword>
<reference evidence="2 3" key="1">
    <citation type="submission" date="2019-10" db="EMBL/GenBank/DDBJ databases">
        <title>Cognatihalovulum marinum gen. nov. sp. nov., a new member of the family Rhodobacteraceae isolated from deep seawater of the Northwest Indian Ocean.</title>
        <authorList>
            <person name="Ruan C."/>
            <person name="Wang J."/>
            <person name="Zheng X."/>
            <person name="Song L."/>
            <person name="Zhu Y."/>
            <person name="Huang Y."/>
            <person name="Lu Z."/>
            <person name="Du W."/>
            <person name="Huang L."/>
            <person name="Dai X."/>
        </authorList>
    </citation>
    <scope>NUCLEOTIDE SEQUENCE [LARGE SCALE GENOMIC DNA]</scope>
    <source>
        <strain evidence="2 3">2CG4</strain>
    </source>
</reference>
<name>A0A6L5Z811_9RHOB</name>
<evidence type="ECO:0008006" key="4">
    <source>
        <dbReference type="Google" id="ProtNLM"/>
    </source>
</evidence>
<feature type="compositionally biased region" description="Low complexity" evidence="1">
    <location>
        <begin position="148"/>
        <end position="162"/>
    </location>
</feature>